<dbReference type="GO" id="GO:0005634">
    <property type="term" value="C:nucleus"/>
    <property type="evidence" value="ECO:0007669"/>
    <property type="project" value="TreeGrafter"/>
</dbReference>
<dbReference type="InterPro" id="IPR046342">
    <property type="entry name" value="CBS_dom_sf"/>
</dbReference>
<dbReference type="PANTHER" id="PTHR13780">
    <property type="entry name" value="AMP-ACTIVATED PROTEIN KINASE, GAMMA REGULATORY SUBUNIT"/>
    <property type="match status" value="1"/>
</dbReference>
<feature type="region of interest" description="Disordered" evidence="5">
    <location>
        <begin position="1"/>
        <end position="39"/>
    </location>
</feature>
<dbReference type="SMART" id="SM00116">
    <property type="entry name" value="CBS"/>
    <property type="match status" value="4"/>
</dbReference>
<keyword evidence="3 4" id="KW-0129">CBS domain</keyword>
<dbReference type="EMBL" id="ML978720">
    <property type="protein sequence ID" value="KAF2087485.1"/>
    <property type="molecule type" value="Genomic_DNA"/>
</dbReference>
<dbReference type="GO" id="GO:0019901">
    <property type="term" value="F:protein kinase binding"/>
    <property type="evidence" value="ECO:0007669"/>
    <property type="project" value="TreeGrafter"/>
</dbReference>
<evidence type="ECO:0000256" key="3">
    <source>
        <dbReference type="ARBA" id="ARBA00023122"/>
    </source>
</evidence>
<feature type="domain" description="CBS" evidence="6">
    <location>
        <begin position="168"/>
        <end position="231"/>
    </location>
</feature>
<dbReference type="Proteomes" id="UP000799776">
    <property type="component" value="Unassembled WGS sequence"/>
</dbReference>
<comment type="caution">
    <text evidence="7">The sequence shown here is derived from an EMBL/GenBank/DDBJ whole genome shotgun (WGS) entry which is preliminary data.</text>
</comment>
<name>A0A9P4HYD5_9PEZI</name>
<reference evidence="7" key="1">
    <citation type="journal article" date="2020" name="Stud. Mycol.">
        <title>101 Dothideomycetes genomes: a test case for predicting lifestyles and emergence of pathogens.</title>
        <authorList>
            <person name="Haridas S."/>
            <person name="Albert R."/>
            <person name="Binder M."/>
            <person name="Bloem J."/>
            <person name="Labutti K."/>
            <person name="Salamov A."/>
            <person name="Andreopoulos B."/>
            <person name="Baker S."/>
            <person name="Barry K."/>
            <person name="Bills G."/>
            <person name="Bluhm B."/>
            <person name="Cannon C."/>
            <person name="Castanera R."/>
            <person name="Culley D."/>
            <person name="Daum C."/>
            <person name="Ezra D."/>
            <person name="Gonzalez J."/>
            <person name="Henrissat B."/>
            <person name="Kuo A."/>
            <person name="Liang C."/>
            <person name="Lipzen A."/>
            <person name="Lutzoni F."/>
            <person name="Magnuson J."/>
            <person name="Mondo S."/>
            <person name="Nolan M."/>
            <person name="Ohm R."/>
            <person name="Pangilinan J."/>
            <person name="Park H.-J."/>
            <person name="Ramirez L."/>
            <person name="Alfaro M."/>
            <person name="Sun H."/>
            <person name="Tritt A."/>
            <person name="Yoshinaga Y."/>
            <person name="Zwiers L.-H."/>
            <person name="Turgeon B."/>
            <person name="Goodwin S."/>
            <person name="Spatafora J."/>
            <person name="Crous P."/>
            <person name="Grigoriev I."/>
        </authorList>
    </citation>
    <scope>NUCLEOTIDE SEQUENCE</scope>
    <source>
        <strain evidence="7">CBS 121410</strain>
    </source>
</reference>
<dbReference type="PANTHER" id="PTHR13780:SF35">
    <property type="entry name" value="LD22662P"/>
    <property type="match status" value="1"/>
</dbReference>
<dbReference type="GO" id="GO:0031588">
    <property type="term" value="C:nucleotide-activated protein kinase complex"/>
    <property type="evidence" value="ECO:0007669"/>
    <property type="project" value="TreeGrafter"/>
</dbReference>
<feature type="domain" description="CBS" evidence="6">
    <location>
        <begin position="312"/>
        <end position="376"/>
    </location>
</feature>
<dbReference type="InterPro" id="IPR050511">
    <property type="entry name" value="AMPK_gamma/SDS23_families"/>
</dbReference>
<evidence type="ECO:0000313" key="7">
    <source>
        <dbReference type="EMBL" id="KAF2087485.1"/>
    </source>
</evidence>
<dbReference type="GO" id="GO:0016208">
    <property type="term" value="F:AMP binding"/>
    <property type="evidence" value="ECO:0007669"/>
    <property type="project" value="TreeGrafter"/>
</dbReference>
<evidence type="ECO:0000256" key="2">
    <source>
        <dbReference type="ARBA" id="ARBA00022737"/>
    </source>
</evidence>
<evidence type="ECO:0000256" key="5">
    <source>
        <dbReference type="SAM" id="MobiDB-lite"/>
    </source>
</evidence>
<keyword evidence="8" id="KW-1185">Reference proteome</keyword>
<dbReference type="OrthoDB" id="286637at2759"/>
<proteinExistence type="inferred from homology"/>
<evidence type="ECO:0000256" key="4">
    <source>
        <dbReference type="PROSITE-ProRule" id="PRU00703"/>
    </source>
</evidence>
<evidence type="ECO:0000256" key="1">
    <source>
        <dbReference type="ARBA" id="ARBA00006750"/>
    </source>
</evidence>
<dbReference type="InterPro" id="IPR000644">
    <property type="entry name" value="CBS_dom"/>
</dbReference>
<feature type="domain" description="CBS" evidence="6">
    <location>
        <begin position="243"/>
        <end position="303"/>
    </location>
</feature>
<dbReference type="GO" id="GO:0005737">
    <property type="term" value="C:cytoplasm"/>
    <property type="evidence" value="ECO:0007669"/>
    <property type="project" value="TreeGrafter"/>
</dbReference>
<dbReference type="PROSITE" id="PS51371">
    <property type="entry name" value="CBS"/>
    <property type="match status" value="3"/>
</dbReference>
<protein>
    <submittedName>
        <fullName evidence="7">CBS-domain-containing protein</fullName>
    </submittedName>
</protein>
<dbReference type="CDD" id="cd04618">
    <property type="entry name" value="CBS_euAMPK_gamma-like_repeat1"/>
    <property type="match status" value="1"/>
</dbReference>
<organism evidence="7 8">
    <name type="scientific">Saccharata proteae CBS 121410</name>
    <dbReference type="NCBI Taxonomy" id="1314787"/>
    <lineage>
        <taxon>Eukaryota</taxon>
        <taxon>Fungi</taxon>
        <taxon>Dikarya</taxon>
        <taxon>Ascomycota</taxon>
        <taxon>Pezizomycotina</taxon>
        <taxon>Dothideomycetes</taxon>
        <taxon>Dothideomycetes incertae sedis</taxon>
        <taxon>Botryosphaeriales</taxon>
        <taxon>Saccharataceae</taxon>
        <taxon>Saccharata</taxon>
    </lineage>
</organism>
<feature type="compositionally biased region" description="Low complexity" evidence="5">
    <location>
        <begin position="1"/>
        <end position="27"/>
    </location>
</feature>
<accession>A0A9P4HYD5</accession>
<evidence type="ECO:0000313" key="8">
    <source>
        <dbReference type="Proteomes" id="UP000799776"/>
    </source>
</evidence>
<dbReference type="GO" id="GO:0019887">
    <property type="term" value="F:protein kinase regulator activity"/>
    <property type="evidence" value="ECO:0007669"/>
    <property type="project" value="TreeGrafter"/>
</dbReference>
<gene>
    <name evidence="7" type="ORF">K490DRAFT_73854</name>
</gene>
<sequence length="379" mass="42353">MSAADPEAPASSPPHESENQQSSSAQLPPSPTAPGFVTPASYLRPLARERSSPAQKTLSLVDKEQIEGLRAIRAFLKVRTSYDVLPVSFRLIVFDTSLLVKKSLNILIQNGIVSAPLWDSKTSTFAGLLTTSDYINVIQYYWHNPDALAQVDQFRLNNLRDIEKALGVTPIETVSIHPEKPLYEACRRMLESRARRIPLVDIDDETHRHMVVSVVTQYRILKFIAVNVNETEKLRKPLKEINVGSYSNLATAHMDTPVMDVIHMLVRKSISSVPILDRDGVVINVFEAVDVITLIKGGIYDDLNLSVGEALLKRSDDFAGIYTCSMLDRLDTIFDTVRKSRVHRLIVIDEHSRLKGVLTLSDILEYVLLHGEVEDEASA</sequence>
<dbReference type="Gene3D" id="3.10.580.10">
    <property type="entry name" value="CBS-domain"/>
    <property type="match status" value="2"/>
</dbReference>
<comment type="similarity">
    <text evidence="1">Belongs to the 5'-AMP-activated protein kinase gamma subunit family.</text>
</comment>
<keyword evidence="2" id="KW-0677">Repeat</keyword>
<dbReference type="Pfam" id="PF00571">
    <property type="entry name" value="CBS"/>
    <property type="match status" value="3"/>
</dbReference>
<evidence type="ECO:0000259" key="6">
    <source>
        <dbReference type="PROSITE" id="PS51371"/>
    </source>
</evidence>
<dbReference type="AlphaFoldDB" id="A0A9P4HYD5"/>
<dbReference type="CDD" id="cd04641">
    <property type="entry name" value="CBS_euAMPK_gamma-like_repeat2"/>
    <property type="match status" value="1"/>
</dbReference>
<dbReference type="SUPFAM" id="SSF54631">
    <property type="entry name" value="CBS-domain pair"/>
    <property type="match status" value="2"/>
</dbReference>